<reference evidence="2 3" key="1">
    <citation type="submission" date="2015-06" db="EMBL/GenBank/DDBJ databases">
        <title>Draft genome sequence of Streptomyces leeuwenhoekii C58, which produces the novel lasso peptide, chaxapeptin.</title>
        <authorList>
            <person name="Yi Y."/>
            <person name="Hai D."/>
            <person name="Jaspars M."/>
            <person name="Sheng H."/>
            <person name="Rateb M.E."/>
            <person name="Bull A."/>
            <person name="Goodfellow M."/>
            <person name="Asenjo J.A."/>
            <person name="Ebel R."/>
        </authorList>
    </citation>
    <scope>NUCLEOTIDE SEQUENCE [LARGE SCALE GENOMIC DNA]</scope>
    <source>
        <strain evidence="2 3">C58</strain>
    </source>
</reference>
<organism evidence="2 3">
    <name type="scientific">Streptomyces leeuwenhoekii</name>
    <dbReference type="NCBI Taxonomy" id="1437453"/>
    <lineage>
        <taxon>Bacteria</taxon>
        <taxon>Bacillati</taxon>
        <taxon>Actinomycetota</taxon>
        <taxon>Actinomycetes</taxon>
        <taxon>Kitasatosporales</taxon>
        <taxon>Streptomycetaceae</taxon>
        <taxon>Streptomyces</taxon>
    </lineage>
</organism>
<evidence type="ECO:0000256" key="1">
    <source>
        <dbReference type="SAM" id="MobiDB-lite"/>
    </source>
</evidence>
<gene>
    <name evidence="2" type="ORF">ACH49_19715</name>
</gene>
<protein>
    <recommendedName>
        <fullName evidence="4">DNA primase/polymerase bifunctional N-terminal domain-containing protein</fullName>
    </recommendedName>
</protein>
<name>A0ABR5HVU3_STRLW</name>
<sequence>MTGSSPALRPVRTEQGALVHTAAERRLAAEHWLLSAHPQPAHARAEWQANGVVLLPLGTLFSAIRIPGRLVQAVAASTKPEDIDAVLDEVLDRGPVICDPRGPRYYALVPASVPRTWAPAVDDWKVADVDCLDRGTYLGVPRLDAVQPRSGTATYWSVPMPSAGVVCSPLKVARLIAAGVRHLSEDLAPWPADPPLALHGDDEEAPAPSSRTP</sequence>
<evidence type="ECO:0000313" key="3">
    <source>
        <dbReference type="Proteomes" id="UP000037274"/>
    </source>
</evidence>
<keyword evidence="3" id="KW-1185">Reference proteome</keyword>
<dbReference type="Proteomes" id="UP000037274">
    <property type="component" value="Unassembled WGS sequence"/>
</dbReference>
<proteinExistence type="predicted"/>
<evidence type="ECO:0000313" key="2">
    <source>
        <dbReference type="EMBL" id="KMS77715.1"/>
    </source>
</evidence>
<evidence type="ECO:0008006" key="4">
    <source>
        <dbReference type="Google" id="ProtNLM"/>
    </source>
</evidence>
<comment type="caution">
    <text evidence="2">The sequence shown here is derived from an EMBL/GenBank/DDBJ whole genome shotgun (WGS) entry which is preliminary data.</text>
</comment>
<dbReference type="EMBL" id="LFEH01000073">
    <property type="protein sequence ID" value="KMS77715.1"/>
    <property type="molecule type" value="Genomic_DNA"/>
</dbReference>
<feature type="region of interest" description="Disordered" evidence="1">
    <location>
        <begin position="191"/>
        <end position="213"/>
    </location>
</feature>
<accession>A0ABR5HVU3</accession>
<dbReference type="RefSeq" id="WP_048573427.1">
    <property type="nucleotide sequence ID" value="NZ_LFEH01000073.1"/>
</dbReference>